<dbReference type="InterPro" id="IPR013783">
    <property type="entry name" value="Ig-like_fold"/>
</dbReference>
<accession>A0ABT7WI39</accession>
<reference evidence="1" key="1">
    <citation type="submission" date="2023-06" db="EMBL/GenBank/DDBJ databases">
        <title>Robiginitalea aurantiacus sp. nov. and Algoriphagus sediminis sp. nov., isolated from coastal sediment.</title>
        <authorList>
            <person name="Zhou Z.Y."/>
            <person name="An J."/>
            <person name="Jia Y.W."/>
            <person name="Du Z.J."/>
        </authorList>
    </citation>
    <scope>NUCLEOTIDE SEQUENCE</scope>
    <source>
        <strain evidence="1">M39</strain>
    </source>
</reference>
<dbReference type="RefSeq" id="WP_289725961.1">
    <property type="nucleotide sequence ID" value="NZ_JAUDUY010000011.1"/>
</dbReference>
<gene>
    <name evidence="1" type="ORF">QU605_14060</name>
</gene>
<dbReference type="EMBL" id="JAUDUY010000011">
    <property type="protein sequence ID" value="MDM9632598.1"/>
    <property type="molecule type" value="Genomic_DNA"/>
</dbReference>
<sequence length="90" mass="10170">MVIAPGNGQNFPAGQDEVTLVWEANDLDDDILGYDVYFGRENPPPLFRSELTDTQTDPIPVDTGNYFWQIITRDQAGNESISEVFRFTVE</sequence>
<dbReference type="Gene3D" id="2.60.40.10">
    <property type="entry name" value="Immunoglobulins"/>
    <property type="match status" value="1"/>
</dbReference>
<dbReference type="Proteomes" id="UP001174839">
    <property type="component" value="Unassembled WGS sequence"/>
</dbReference>
<comment type="caution">
    <text evidence="1">The sequence shown here is derived from an EMBL/GenBank/DDBJ whole genome shotgun (WGS) entry which is preliminary data.</text>
</comment>
<evidence type="ECO:0008006" key="3">
    <source>
        <dbReference type="Google" id="ProtNLM"/>
    </source>
</evidence>
<proteinExistence type="predicted"/>
<name>A0ABT7WI39_9FLAO</name>
<evidence type="ECO:0000313" key="2">
    <source>
        <dbReference type="Proteomes" id="UP001174839"/>
    </source>
</evidence>
<organism evidence="1 2">
    <name type="scientific">Robiginitalea aurantiaca</name>
    <dbReference type="NCBI Taxonomy" id="3056915"/>
    <lineage>
        <taxon>Bacteria</taxon>
        <taxon>Pseudomonadati</taxon>
        <taxon>Bacteroidota</taxon>
        <taxon>Flavobacteriia</taxon>
        <taxon>Flavobacteriales</taxon>
        <taxon>Flavobacteriaceae</taxon>
        <taxon>Robiginitalea</taxon>
    </lineage>
</organism>
<evidence type="ECO:0000313" key="1">
    <source>
        <dbReference type="EMBL" id="MDM9632598.1"/>
    </source>
</evidence>
<protein>
    <recommendedName>
        <fullName evidence="3">Fibronectin type-III domain-containing protein</fullName>
    </recommendedName>
</protein>
<keyword evidence="2" id="KW-1185">Reference proteome</keyword>